<feature type="disulfide bond" evidence="9">
    <location>
        <begin position="139"/>
        <end position="148"/>
    </location>
</feature>
<dbReference type="GO" id="GO:0015179">
    <property type="term" value="F:L-amino acid transmembrane transporter activity"/>
    <property type="evidence" value="ECO:0007669"/>
    <property type="project" value="TreeGrafter"/>
</dbReference>
<evidence type="ECO:0000256" key="5">
    <source>
        <dbReference type="ARBA" id="ARBA00022847"/>
    </source>
</evidence>
<dbReference type="PANTHER" id="PTHR11616">
    <property type="entry name" value="SODIUM/CHLORIDE DEPENDENT TRANSPORTER"/>
    <property type="match status" value="1"/>
</dbReference>
<feature type="transmembrane region" description="Helical" evidence="10">
    <location>
        <begin position="309"/>
        <end position="333"/>
    </location>
</feature>
<evidence type="ECO:0000256" key="10">
    <source>
        <dbReference type="SAM" id="Phobius"/>
    </source>
</evidence>
<evidence type="ECO:0000256" key="2">
    <source>
        <dbReference type="ARBA" id="ARBA00006459"/>
    </source>
</evidence>
<keyword evidence="8" id="KW-0479">Metal-binding</keyword>
<feature type="transmembrane region" description="Helical" evidence="10">
    <location>
        <begin position="379"/>
        <end position="398"/>
    </location>
</feature>
<proteinExistence type="inferred from homology"/>
<dbReference type="SUPFAM" id="SSF161070">
    <property type="entry name" value="SNF-like"/>
    <property type="match status" value="1"/>
</dbReference>
<accession>A0A8J6H8Q2</accession>
<dbReference type="PANTHER" id="PTHR11616:SF236">
    <property type="entry name" value="TRANSPORTER"/>
    <property type="match status" value="1"/>
</dbReference>
<dbReference type="GO" id="GO:0005283">
    <property type="term" value="F:amino acid:sodium symporter activity"/>
    <property type="evidence" value="ECO:0007669"/>
    <property type="project" value="TreeGrafter"/>
</dbReference>
<keyword evidence="9" id="KW-1015">Disulfide bond</keyword>
<dbReference type="PROSITE" id="PS50267">
    <property type="entry name" value="NA_NEUROTRAN_SYMP_3"/>
    <property type="match status" value="1"/>
</dbReference>
<feature type="transmembrane region" description="Helical" evidence="10">
    <location>
        <begin position="482"/>
        <end position="503"/>
    </location>
</feature>
<keyword evidence="12" id="KW-1185">Reference proteome</keyword>
<keyword evidence="6 10" id="KW-1133">Transmembrane helix</keyword>
<evidence type="ECO:0000256" key="1">
    <source>
        <dbReference type="ARBA" id="ARBA00004141"/>
    </source>
</evidence>
<evidence type="ECO:0000256" key="3">
    <source>
        <dbReference type="ARBA" id="ARBA00022448"/>
    </source>
</evidence>
<keyword evidence="5" id="KW-0769">Symport</keyword>
<name>A0A8J6H8Q2_TENMO</name>
<dbReference type="Pfam" id="PF00209">
    <property type="entry name" value="SNF"/>
    <property type="match status" value="1"/>
</dbReference>
<comment type="subcellular location">
    <subcellularLocation>
        <location evidence="1">Membrane</location>
        <topology evidence="1">Multi-pass membrane protein</topology>
    </subcellularLocation>
</comment>
<feature type="transmembrane region" description="Helical" evidence="10">
    <location>
        <begin position="441"/>
        <end position="462"/>
    </location>
</feature>
<dbReference type="GO" id="GO:0015187">
    <property type="term" value="F:glycine transmembrane transporter activity"/>
    <property type="evidence" value="ECO:0007669"/>
    <property type="project" value="TreeGrafter"/>
</dbReference>
<evidence type="ECO:0000313" key="11">
    <source>
        <dbReference type="EMBL" id="KAH0810314.1"/>
    </source>
</evidence>
<dbReference type="InterPro" id="IPR037272">
    <property type="entry name" value="SNS_sf"/>
</dbReference>
<dbReference type="InterPro" id="IPR000175">
    <property type="entry name" value="Na/ntran_symport"/>
</dbReference>
<dbReference type="GO" id="GO:0005886">
    <property type="term" value="C:plasma membrane"/>
    <property type="evidence" value="ECO:0007669"/>
    <property type="project" value="TreeGrafter"/>
</dbReference>
<dbReference type="AlphaFoldDB" id="A0A8J6H8Q2"/>
<feature type="transmembrane region" description="Helical" evidence="10">
    <location>
        <begin position="523"/>
        <end position="545"/>
    </location>
</feature>
<evidence type="ECO:0000313" key="12">
    <source>
        <dbReference type="Proteomes" id="UP000719412"/>
    </source>
</evidence>
<comment type="caution">
    <text evidence="11">The sequence shown here is derived from an EMBL/GenBank/DDBJ whole genome shotgun (WGS) entry which is preliminary data.</text>
</comment>
<feature type="transmembrane region" description="Helical" evidence="10">
    <location>
        <begin position="229"/>
        <end position="249"/>
    </location>
</feature>
<feature type="transmembrane region" description="Helical" evidence="10">
    <location>
        <begin position="204"/>
        <end position="222"/>
    </location>
</feature>
<evidence type="ECO:0000256" key="8">
    <source>
        <dbReference type="PIRSR" id="PIRSR600175-1"/>
    </source>
</evidence>
<dbReference type="GO" id="GO:0089718">
    <property type="term" value="P:amino acid import across plasma membrane"/>
    <property type="evidence" value="ECO:0007669"/>
    <property type="project" value="TreeGrafter"/>
</dbReference>
<feature type="transmembrane region" description="Helical" evidence="10">
    <location>
        <begin position="52"/>
        <end position="79"/>
    </location>
</feature>
<evidence type="ECO:0000256" key="4">
    <source>
        <dbReference type="ARBA" id="ARBA00022692"/>
    </source>
</evidence>
<feature type="transmembrane region" description="Helical" evidence="10">
    <location>
        <begin position="410"/>
        <end position="435"/>
    </location>
</feature>
<feature type="binding site" evidence="8">
    <location>
        <position position="286"/>
    </location>
    <ligand>
        <name>Na(+)</name>
        <dbReference type="ChEBI" id="CHEBI:29101"/>
        <label>1</label>
    </ligand>
</feature>
<gene>
    <name evidence="11" type="ORF">GEV33_012475</name>
</gene>
<keyword evidence="4 10" id="KW-0812">Transmembrane</keyword>
<dbReference type="EMBL" id="JABDTM020027572">
    <property type="protein sequence ID" value="KAH0810314.1"/>
    <property type="molecule type" value="Genomic_DNA"/>
</dbReference>
<organism evidence="11 12">
    <name type="scientific">Tenebrio molitor</name>
    <name type="common">Yellow mealworm beetle</name>
    <dbReference type="NCBI Taxonomy" id="7067"/>
    <lineage>
        <taxon>Eukaryota</taxon>
        <taxon>Metazoa</taxon>
        <taxon>Ecdysozoa</taxon>
        <taxon>Arthropoda</taxon>
        <taxon>Hexapoda</taxon>
        <taxon>Insecta</taxon>
        <taxon>Pterygota</taxon>
        <taxon>Neoptera</taxon>
        <taxon>Endopterygota</taxon>
        <taxon>Coleoptera</taxon>
        <taxon>Polyphaga</taxon>
        <taxon>Cucujiformia</taxon>
        <taxon>Tenebrionidae</taxon>
        <taxon>Tenebrio</taxon>
    </lineage>
</organism>
<keyword evidence="3" id="KW-0813">Transport</keyword>
<dbReference type="Proteomes" id="UP000719412">
    <property type="component" value="Unassembled WGS sequence"/>
</dbReference>
<evidence type="ECO:0000256" key="7">
    <source>
        <dbReference type="ARBA" id="ARBA00023136"/>
    </source>
</evidence>
<feature type="binding site" evidence="8">
    <location>
        <position position="385"/>
    </location>
    <ligand>
        <name>Na(+)</name>
        <dbReference type="ChEBI" id="CHEBI:29101"/>
        <label>1</label>
    </ligand>
</feature>
<reference evidence="11" key="2">
    <citation type="submission" date="2021-08" db="EMBL/GenBank/DDBJ databases">
        <authorList>
            <person name="Eriksson T."/>
        </authorList>
    </citation>
    <scope>NUCLEOTIDE SEQUENCE</scope>
    <source>
        <strain evidence="11">Stoneville</strain>
        <tissue evidence="11">Whole head</tissue>
    </source>
</reference>
<feature type="transmembrane region" description="Helical" evidence="10">
    <location>
        <begin position="275"/>
        <end position="297"/>
    </location>
</feature>
<evidence type="ECO:0000256" key="6">
    <source>
        <dbReference type="ARBA" id="ARBA00022989"/>
    </source>
</evidence>
<dbReference type="GO" id="GO:0046872">
    <property type="term" value="F:metal ion binding"/>
    <property type="evidence" value="ECO:0007669"/>
    <property type="project" value="UniProtKB-KW"/>
</dbReference>
<reference evidence="11" key="1">
    <citation type="journal article" date="2020" name="J Insects Food Feed">
        <title>The yellow mealworm (Tenebrio molitor) genome: a resource for the emerging insects as food and feed industry.</title>
        <authorList>
            <person name="Eriksson T."/>
            <person name="Andere A."/>
            <person name="Kelstrup H."/>
            <person name="Emery V."/>
            <person name="Picard C."/>
        </authorList>
    </citation>
    <scope>NUCLEOTIDE SEQUENCE</scope>
    <source>
        <strain evidence="11">Stoneville</strain>
        <tissue evidence="11">Whole head</tissue>
    </source>
</reference>
<protein>
    <submittedName>
        <fullName evidence="11">Uncharacterized protein</fullName>
    </submittedName>
</protein>
<evidence type="ECO:0000256" key="9">
    <source>
        <dbReference type="PIRSR" id="PIRSR600175-2"/>
    </source>
</evidence>
<sequence>MSNFINILTFCRVMEPGSTWSSNFKLNLAMLSYSTGLSIPRVASPFLLRTRIGILLLIPLQVVAMFVITIPCIFMELALGQYSGRAVIRVWDLCPFLRGIGFCSFLTFLIYQIYYSFLCTCTLCFTFLSMTSESQWKSCNKTWNKINCFTLADNYTRRVECNQRYSKEKCDKMQWQSSVEQFYFNRILHVDDSLGYVGAPQYELLVYALVTTMVIFFANCGGPKSTEKFLIALAVVPTIQLVVLFFAPLTDYNGFVTLHYLFTQMEITRLGDFKIWATIADLSLSSSGLGFGAYITLGAHCHFRNPLHFRAILIGFATSLFTVLYSVTLQNFLVSLCLQSKMLIEDFFKLEQDLAMPEAVFFLPHSSRFWMTMWLSNSYMLGLRSLIVMMSLNAEVLYNSVPNARKRHNSCIFAFCFLIYGGGIFFSTKLGYSVVKILDKIINEFCLLFLTGFQLIGVIYVYGLTNFRDDVHFMLGVRPSMYWNVLYALNPILLGAVLIYSIHSFYDKSATVRIAWVYILENFFLWASLVVVVLYSVFYTVAFGANKELTVVKPAVEWGPRHGGLANSRRMFEAYNMAKEYLYRQKRFGQLRENEI</sequence>
<keyword evidence="7 10" id="KW-0472">Membrane</keyword>
<dbReference type="PRINTS" id="PR00176">
    <property type="entry name" value="NANEUSMPORT"/>
</dbReference>
<feature type="binding site" evidence="8">
    <location>
        <position position="381"/>
    </location>
    <ligand>
        <name>Na(+)</name>
        <dbReference type="ChEBI" id="CHEBI:29101"/>
        <label>1</label>
    </ligand>
</feature>
<keyword evidence="8" id="KW-0915">Sodium</keyword>
<feature type="transmembrane region" description="Helical" evidence="10">
    <location>
        <begin position="100"/>
        <end position="128"/>
    </location>
</feature>
<comment type="similarity">
    <text evidence="2">Belongs to the sodium:neurotransmitter symporter (SNF) (TC 2.A.22) family.</text>
</comment>